<evidence type="ECO:0000313" key="3">
    <source>
        <dbReference type="EMBL" id="MBM3331108.1"/>
    </source>
</evidence>
<reference evidence="3" key="1">
    <citation type="submission" date="2019-03" db="EMBL/GenBank/DDBJ databases">
        <title>Lake Tanganyika Metagenome-Assembled Genomes (MAGs).</title>
        <authorList>
            <person name="Tran P."/>
        </authorList>
    </citation>
    <scope>NUCLEOTIDE SEQUENCE</scope>
    <source>
        <strain evidence="3">K_DeepCast_150m_m2_040</strain>
    </source>
</reference>
<sequence length="326" mass="36390">MKNSKTTLLVLALAAMVLTAGAGDNADSDGSRSDREDKTTVVPTQPATEVERPDQASQSRPNENRAPVSEERGSQSTGNGSDGARSPRTERDAAQAPESRPQVNQTPDRYEQQDRRYTEPARIQTRWSDGTSGAGTEVNVLRSGGEPNRGRGGGGYRGGHGPGPFDRRPTYYHGGRHRHGPHDHWRYRHYYDSWRFLFYLGPVIYYPPIHYPHVIRVPRARVGVYVRYTGDDAVGSAFANSVREQLRDQGLRVVYSQDNARLELYIISMERDPDDPGYNSAISVSYVWYPGHRFITAQMVDAGINEVDDLAASVAAYADDLVDEYR</sequence>
<feature type="chain" id="PRO_5036911189" description="SPOR domain-containing protein" evidence="2">
    <location>
        <begin position="23"/>
        <end position="326"/>
    </location>
</feature>
<feature type="region of interest" description="Disordered" evidence="1">
    <location>
        <begin position="22"/>
        <end position="179"/>
    </location>
</feature>
<feature type="compositionally biased region" description="Gly residues" evidence="1">
    <location>
        <begin position="150"/>
        <end position="162"/>
    </location>
</feature>
<organism evidence="3 4">
    <name type="scientific">candidate division WOR-3 bacterium</name>
    <dbReference type="NCBI Taxonomy" id="2052148"/>
    <lineage>
        <taxon>Bacteria</taxon>
        <taxon>Bacteria division WOR-3</taxon>
    </lineage>
</organism>
<feature type="compositionally biased region" description="Basic and acidic residues" evidence="1">
    <location>
        <begin position="108"/>
        <end position="119"/>
    </location>
</feature>
<evidence type="ECO:0000256" key="1">
    <source>
        <dbReference type="SAM" id="MobiDB-lite"/>
    </source>
</evidence>
<keyword evidence="2" id="KW-0732">Signal</keyword>
<gene>
    <name evidence="3" type="ORF">FJY68_04550</name>
</gene>
<proteinExistence type="predicted"/>
<evidence type="ECO:0008006" key="5">
    <source>
        <dbReference type="Google" id="ProtNLM"/>
    </source>
</evidence>
<dbReference type="AlphaFoldDB" id="A0A938BTP9"/>
<accession>A0A938BTP9</accession>
<feature type="signal peptide" evidence="2">
    <location>
        <begin position="1"/>
        <end position="22"/>
    </location>
</feature>
<name>A0A938BTP9_UNCW3</name>
<dbReference type="EMBL" id="VGIR01000019">
    <property type="protein sequence ID" value="MBM3331108.1"/>
    <property type="molecule type" value="Genomic_DNA"/>
</dbReference>
<comment type="caution">
    <text evidence="3">The sequence shown here is derived from an EMBL/GenBank/DDBJ whole genome shotgun (WGS) entry which is preliminary data.</text>
</comment>
<evidence type="ECO:0000256" key="2">
    <source>
        <dbReference type="SAM" id="SignalP"/>
    </source>
</evidence>
<protein>
    <recommendedName>
        <fullName evidence="5">SPOR domain-containing protein</fullName>
    </recommendedName>
</protein>
<evidence type="ECO:0000313" key="4">
    <source>
        <dbReference type="Proteomes" id="UP000779900"/>
    </source>
</evidence>
<feature type="compositionally biased region" description="Basic and acidic residues" evidence="1">
    <location>
        <begin position="29"/>
        <end position="39"/>
    </location>
</feature>
<dbReference type="Proteomes" id="UP000779900">
    <property type="component" value="Unassembled WGS sequence"/>
</dbReference>